<dbReference type="CDD" id="cd07503">
    <property type="entry name" value="HAD_HisB-N"/>
    <property type="match status" value="1"/>
</dbReference>
<sequence length="199" mass="22641">MGEKAVFLDRDGVINEDKGYVHKVEDFYIYPEVFPALKKLQNAGYKLFIVTNQSGIAVGYYTEEDFKNVTKHMLNEFEKEGIKIEKVYYCPHHPEGIIPELTMKCDCRKPESGMIKQAIKEFNIDPSKSFLIGDKETDIKAAHKENIKAILVKTGQGLKYVNNTEADFIAENILDAVEQFILGNLENENIKERGNTSQA</sequence>
<feature type="binding site" evidence="11">
    <location>
        <position position="135"/>
    </location>
    <ligand>
        <name>substrate</name>
    </ligand>
</feature>
<feature type="binding site" evidence="11">
    <location>
        <begin position="51"/>
        <end position="54"/>
    </location>
    <ligand>
        <name>substrate</name>
    </ligand>
</feature>
<reference evidence="14 15" key="1">
    <citation type="submission" date="2018-10" db="EMBL/GenBank/DDBJ databases">
        <title>Genomic Encyclopedia of Archaeal and Bacterial Type Strains, Phase II (KMG-II): from individual species to whole genera.</title>
        <authorList>
            <person name="Goeker M."/>
        </authorList>
    </citation>
    <scope>NUCLEOTIDE SEQUENCE [LARGE SCALE GENOMIC DNA]</scope>
    <source>
        <strain evidence="14 15">VM1</strain>
    </source>
</reference>
<feature type="binding site" evidence="11">
    <location>
        <begin position="17"/>
        <end position="20"/>
    </location>
    <ligand>
        <name>substrate</name>
    </ligand>
</feature>
<evidence type="ECO:0000256" key="4">
    <source>
        <dbReference type="ARBA" id="ARBA00022801"/>
    </source>
</evidence>
<dbReference type="EC" id="3.1.3.-" evidence="9"/>
<accession>A0A3M0B7S3</accession>
<dbReference type="OrthoDB" id="9801899at2"/>
<comment type="cofactor">
    <cofactor evidence="13">
        <name>Mg(2+)</name>
        <dbReference type="ChEBI" id="CHEBI:18420"/>
    </cofactor>
</comment>
<evidence type="ECO:0000256" key="2">
    <source>
        <dbReference type="ARBA" id="ARBA00022490"/>
    </source>
</evidence>
<keyword evidence="3 13" id="KW-0479">Metal-binding</keyword>
<dbReference type="Pfam" id="PF13242">
    <property type="entry name" value="Hydrolase_like"/>
    <property type="match status" value="1"/>
</dbReference>
<keyword evidence="13" id="KW-0460">Magnesium</keyword>
<feature type="binding site" evidence="13">
    <location>
        <position position="135"/>
    </location>
    <ligand>
        <name>Mg(2+)</name>
        <dbReference type="ChEBI" id="CHEBI:18420"/>
    </ligand>
</feature>
<evidence type="ECO:0000256" key="1">
    <source>
        <dbReference type="ARBA" id="ARBA00004496"/>
    </source>
</evidence>
<dbReference type="Proteomes" id="UP000280842">
    <property type="component" value="Unassembled WGS sequence"/>
</dbReference>
<evidence type="ECO:0000256" key="9">
    <source>
        <dbReference type="PIRNR" id="PIRNR004682"/>
    </source>
</evidence>
<keyword evidence="2 9" id="KW-0963">Cytoplasm</keyword>
<dbReference type="FunFam" id="3.40.50.1000:FF:000037">
    <property type="entry name" value="D,D-heptose 1,7-bisphosphate phosphatase"/>
    <property type="match status" value="1"/>
</dbReference>
<evidence type="ECO:0000256" key="3">
    <source>
        <dbReference type="ARBA" id="ARBA00022723"/>
    </source>
</evidence>
<dbReference type="EMBL" id="REFO01000013">
    <property type="protein sequence ID" value="RMA93191.1"/>
    <property type="molecule type" value="Genomic_DNA"/>
</dbReference>
<feature type="site" description="Contributes to substrate recognition" evidence="12">
    <location>
        <position position="108"/>
    </location>
</feature>
<comment type="cofactor">
    <cofactor evidence="13">
        <name>Zn(2+)</name>
        <dbReference type="ChEBI" id="CHEBI:29105"/>
    </cofactor>
</comment>
<protein>
    <recommendedName>
        <fullName evidence="7 9">D,D-heptose 1,7-bisphosphate phosphatase</fullName>
        <ecNumber evidence="9">3.1.3.-</ecNumber>
    </recommendedName>
</protein>
<comment type="similarity">
    <text evidence="8 9">Belongs to the gmhB family.</text>
</comment>
<evidence type="ECO:0000256" key="12">
    <source>
        <dbReference type="PIRSR" id="PIRSR004682-3"/>
    </source>
</evidence>
<feature type="binding site" evidence="13">
    <location>
        <position position="11"/>
    </location>
    <ligand>
        <name>Mg(2+)</name>
        <dbReference type="ChEBI" id="CHEBI:18420"/>
    </ligand>
</feature>
<dbReference type="PANTHER" id="PTHR42891">
    <property type="entry name" value="D-GLYCERO-BETA-D-MANNO-HEPTOSE-1,7-BISPHOSPHATE 7-PHOSPHATASE"/>
    <property type="match status" value="1"/>
</dbReference>
<dbReference type="Gene3D" id="3.40.50.1000">
    <property type="entry name" value="HAD superfamily/HAD-like"/>
    <property type="match status" value="1"/>
</dbReference>
<dbReference type="NCBIfam" id="TIGR01662">
    <property type="entry name" value="HAD-SF-IIIA"/>
    <property type="match status" value="1"/>
</dbReference>
<evidence type="ECO:0000256" key="13">
    <source>
        <dbReference type="PIRSR" id="PIRSR004682-4"/>
    </source>
</evidence>
<feature type="site" description="Stabilizes the phosphoryl group" evidence="12">
    <location>
        <position position="109"/>
    </location>
</feature>
<feature type="binding site" evidence="13">
    <location>
        <position position="90"/>
    </location>
    <ligand>
        <name>Zn(2+)</name>
        <dbReference type="ChEBI" id="CHEBI:29105"/>
    </ligand>
</feature>
<feature type="binding site" evidence="13">
    <location>
        <position position="9"/>
    </location>
    <ligand>
        <name>Mg(2+)</name>
        <dbReference type="ChEBI" id="CHEBI:18420"/>
    </ligand>
</feature>
<dbReference type="NCBIfam" id="TIGR01656">
    <property type="entry name" value="Histidinol-ppas"/>
    <property type="match status" value="1"/>
</dbReference>
<dbReference type="SUPFAM" id="SSF56784">
    <property type="entry name" value="HAD-like"/>
    <property type="match status" value="1"/>
</dbReference>
<dbReference type="InterPro" id="IPR006543">
    <property type="entry name" value="Histidinol-phos"/>
</dbReference>
<name>A0A3M0B7S3_9AQUI</name>
<evidence type="ECO:0000256" key="10">
    <source>
        <dbReference type="PIRSR" id="PIRSR004682-1"/>
    </source>
</evidence>
<keyword evidence="5 13" id="KW-0862">Zinc</keyword>
<dbReference type="PIRSF" id="PIRSF004682">
    <property type="entry name" value="GmhB"/>
    <property type="match status" value="1"/>
</dbReference>
<dbReference type="RefSeq" id="WP_121923363.1">
    <property type="nucleotide sequence ID" value="NZ_REFO01000013.1"/>
</dbReference>
<evidence type="ECO:0000256" key="8">
    <source>
        <dbReference type="ARBA" id="ARBA00061616"/>
    </source>
</evidence>
<organism evidence="14 15">
    <name type="scientific">Hydrogenothermus marinus</name>
    <dbReference type="NCBI Taxonomy" id="133270"/>
    <lineage>
        <taxon>Bacteria</taxon>
        <taxon>Pseudomonadati</taxon>
        <taxon>Aquificota</taxon>
        <taxon>Aquificia</taxon>
        <taxon>Aquificales</taxon>
        <taxon>Hydrogenothermaceae</taxon>
        <taxon>Hydrogenothermus</taxon>
    </lineage>
</organism>
<dbReference type="AlphaFoldDB" id="A0A3M0B7S3"/>
<dbReference type="InterPro" id="IPR004446">
    <property type="entry name" value="Heptose_bisP_phosphatase"/>
</dbReference>
<dbReference type="GO" id="GO:0046872">
    <property type="term" value="F:metal ion binding"/>
    <property type="evidence" value="ECO:0007669"/>
    <property type="project" value="UniProtKB-KW"/>
</dbReference>
<feature type="binding site" evidence="13">
    <location>
        <position position="107"/>
    </location>
    <ligand>
        <name>Zn(2+)</name>
        <dbReference type="ChEBI" id="CHEBI:29105"/>
    </ligand>
</feature>
<keyword evidence="6 9" id="KW-0119">Carbohydrate metabolism</keyword>
<dbReference type="InterPro" id="IPR006549">
    <property type="entry name" value="HAD-SF_hydro_IIIA"/>
</dbReference>
<dbReference type="InterPro" id="IPR036412">
    <property type="entry name" value="HAD-like_sf"/>
</dbReference>
<feature type="binding site" evidence="11">
    <location>
        <begin position="108"/>
        <end position="109"/>
    </location>
    <ligand>
        <name>substrate</name>
    </ligand>
</feature>
<keyword evidence="15" id="KW-1185">Reference proteome</keyword>
<dbReference type="PANTHER" id="PTHR42891:SF1">
    <property type="entry name" value="D-GLYCERO-BETA-D-MANNO-HEPTOSE-1,7-BISPHOSPHATE 7-PHOSPHATASE"/>
    <property type="match status" value="1"/>
</dbReference>
<dbReference type="NCBIfam" id="NF006506">
    <property type="entry name" value="PRK08942.1"/>
    <property type="match status" value="1"/>
</dbReference>
<feature type="binding site" evidence="13">
    <location>
        <position position="92"/>
    </location>
    <ligand>
        <name>Zn(2+)</name>
        <dbReference type="ChEBI" id="CHEBI:29105"/>
    </ligand>
</feature>
<evidence type="ECO:0000256" key="6">
    <source>
        <dbReference type="ARBA" id="ARBA00023277"/>
    </source>
</evidence>
<gene>
    <name evidence="14" type="ORF">CLV39_1247</name>
</gene>
<evidence type="ECO:0000256" key="7">
    <source>
        <dbReference type="ARBA" id="ARBA00031828"/>
    </source>
</evidence>
<dbReference type="GO" id="GO:0005737">
    <property type="term" value="C:cytoplasm"/>
    <property type="evidence" value="ECO:0007669"/>
    <property type="project" value="UniProtKB-SubCell"/>
</dbReference>
<comment type="subcellular location">
    <subcellularLocation>
        <location evidence="1 9">Cytoplasm</location>
    </subcellularLocation>
</comment>
<dbReference type="GO" id="GO:0005975">
    <property type="term" value="P:carbohydrate metabolic process"/>
    <property type="evidence" value="ECO:0007669"/>
    <property type="project" value="InterPro"/>
</dbReference>
<evidence type="ECO:0000313" key="15">
    <source>
        <dbReference type="Proteomes" id="UP000280842"/>
    </source>
</evidence>
<feature type="binding site" evidence="11">
    <location>
        <begin position="9"/>
        <end position="11"/>
    </location>
    <ligand>
        <name>substrate</name>
    </ligand>
</feature>
<feature type="active site" description="Nucleophile" evidence="10">
    <location>
        <position position="11"/>
    </location>
</feature>
<evidence type="ECO:0000313" key="14">
    <source>
        <dbReference type="EMBL" id="RMA93191.1"/>
    </source>
</evidence>
<feature type="binding site" evidence="13">
    <location>
        <position position="105"/>
    </location>
    <ligand>
        <name>Zn(2+)</name>
        <dbReference type="ChEBI" id="CHEBI:29105"/>
    </ligand>
</feature>
<feature type="active site" description="Nucleophile" evidence="10">
    <location>
        <position position="9"/>
    </location>
</feature>
<keyword evidence="4 9" id="KW-0378">Hydrolase</keyword>
<feature type="site" description="Stabilizes the phosphoryl group" evidence="12">
    <location>
        <position position="51"/>
    </location>
</feature>
<feature type="binding site" evidence="13">
    <location>
        <position position="134"/>
    </location>
    <ligand>
        <name>Mg(2+)</name>
        <dbReference type="ChEBI" id="CHEBI:18420"/>
    </ligand>
</feature>
<dbReference type="GO" id="GO:0016791">
    <property type="term" value="F:phosphatase activity"/>
    <property type="evidence" value="ECO:0007669"/>
    <property type="project" value="InterPro"/>
</dbReference>
<evidence type="ECO:0000256" key="11">
    <source>
        <dbReference type="PIRSR" id="PIRSR004682-2"/>
    </source>
</evidence>
<proteinExistence type="inferred from homology"/>
<dbReference type="NCBIfam" id="TIGR00213">
    <property type="entry name" value="GmhB_yaeD"/>
    <property type="match status" value="1"/>
</dbReference>
<comment type="caution">
    <text evidence="14">The sequence shown here is derived from an EMBL/GenBank/DDBJ whole genome shotgun (WGS) entry which is preliminary data.</text>
</comment>
<evidence type="ECO:0000256" key="5">
    <source>
        <dbReference type="ARBA" id="ARBA00022833"/>
    </source>
</evidence>
<dbReference type="InterPro" id="IPR023214">
    <property type="entry name" value="HAD_sf"/>
</dbReference>